<evidence type="ECO:0000313" key="2">
    <source>
        <dbReference type="EMBL" id="KAK4761909.1"/>
    </source>
</evidence>
<name>A0AAN7KBN1_9MYRT</name>
<accession>A0AAN7KBN1</accession>
<proteinExistence type="predicted"/>
<keyword evidence="3" id="KW-1185">Reference proteome</keyword>
<dbReference type="Proteomes" id="UP001345219">
    <property type="component" value="Chromosome 23"/>
</dbReference>
<evidence type="ECO:0000256" key="1">
    <source>
        <dbReference type="SAM" id="MobiDB-lite"/>
    </source>
</evidence>
<evidence type="ECO:0000313" key="3">
    <source>
        <dbReference type="Proteomes" id="UP001345219"/>
    </source>
</evidence>
<dbReference type="EMBL" id="JAXIOK010000009">
    <property type="protein sequence ID" value="KAK4761909.1"/>
    <property type="molecule type" value="Genomic_DNA"/>
</dbReference>
<dbReference type="AlphaFoldDB" id="A0AAN7KBN1"/>
<sequence>MSRHNVAVPPRQDMSHHPPRISTPVASRKRKDMEPVLATSAEFVPATPPSAPSTPAGAAAKLPPATGNHLLAGYMAHEFLTKGTLLGQRLDLARLEAAGVGPSGGHRATDLRKMKKPETNHNGRKEQWGYGEVATILKTDGAHIPGIINPTQLARWIQM</sequence>
<evidence type="ECO:0008006" key="4">
    <source>
        <dbReference type="Google" id="ProtNLM"/>
    </source>
</evidence>
<comment type="caution">
    <text evidence="2">The sequence shown here is derived from an EMBL/GenBank/DDBJ whole genome shotgun (WGS) entry which is preliminary data.</text>
</comment>
<dbReference type="PANTHER" id="PTHR34657:SF4">
    <property type="entry name" value="EMBRYO SAC DEVELOPMENT ARREST 6"/>
    <property type="match status" value="1"/>
</dbReference>
<organism evidence="2 3">
    <name type="scientific">Trapa incisa</name>
    <dbReference type="NCBI Taxonomy" id="236973"/>
    <lineage>
        <taxon>Eukaryota</taxon>
        <taxon>Viridiplantae</taxon>
        <taxon>Streptophyta</taxon>
        <taxon>Embryophyta</taxon>
        <taxon>Tracheophyta</taxon>
        <taxon>Spermatophyta</taxon>
        <taxon>Magnoliopsida</taxon>
        <taxon>eudicotyledons</taxon>
        <taxon>Gunneridae</taxon>
        <taxon>Pentapetalae</taxon>
        <taxon>rosids</taxon>
        <taxon>malvids</taxon>
        <taxon>Myrtales</taxon>
        <taxon>Lythraceae</taxon>
        <taxon>Trapa</taxon>
    </lineage>
</organism>
<reference evidence="2 3" key="1">
    <citation type="journal article" date="2023" name="Hortic Res">
        <title>Pangenome of water caltrop reveals structural variations and asymmetric subgenome divergence after allopolyploidization.</title>
        <authorList>
            <person name="Zhang X."/>
            <person name="Chen Y."/>
            <person name="Wang L."/>
            <person name="Yuan Y."/>
            <person name="Fang M."/>
            <person name="Shi L."/>
            <person name="Lu R."/>
            <person name="Comes H.P."/>
            <person name="Ma Y."/>
            <person name="Chen Y."/>
            <person name="Huang G."/>
            <person name="Zhou Y."/>
            <person name="Zheng Z."/>
            <person name="Qiu Y."/>
        </authorList>
    </citation>
    <scope>NUCLEOTIDE SEQUENCE [LARGE SCALE GENOMIC DNA]</scope>
    <source>
        <tissue evidence="2">Roots</tissue>
    </source>
</reference>
<protein>
    <recommendedName>
        <fullName evidence="4">Embryo sac development arrest 6</fullName>
    </recommendedName>
</protein>
<feature type="region of interest" description="Disordered" evidence="1">
    <location>
        <begin position="1"/>
        <end position="64"/>
    </location>
</feature>
<gene>
    <name evidence="2" type="ORF">SAY87_029793</name>
</gene>
<dbReference type="PANTHER" id="PTHR34657">
    <property type="entry name" value="EMBRYO SAC DEVELOPMENT ARREST 6"/>
    <property type="match status" value="1"/>
</dbReference>